<dbReference type="PANTHER" id="PTHR31140:SF81">
    <property type="entry name" value="B3 DOMAIN-CONTAINING TRANSCRIPTION FACTOR ABI3"/>
    <property type="match status" value="1"/>
</dbReference>
<feature type="compositionally biased region" description="Low complexity" evidence="5">
    <location>
        <begin position="326"/>
        <end position="340"/>
    </location>
</feature>
<dbReference type="SUPFAM" id="SSF101936">
    <property type="entry name" value="DNA-binding pseudobarrel domain"/>
    <property type="match status" value="1"/>
</dbReference>
<dbReference type="PROSITE" id="PS50863">
    <property type="entry name" value="B3"/>
    <property type="match status" value="1"/>
</dbReference>
<evidence type="ECO:0000256" key="2">
    <source>
        <dbReference type="ARBA" id="ARBA00023125"/>
    </source>
</evidence>
<feature type="domain" description="TF-B3" evidence="6">
    <location>
        <begin position="612"/>
        <end position="713"/>
    </location>
</feature>
<dbReference type="InterPro" id="IPR003340">
    <property type="entry name" value="B3_DNA-bd"/>
</dbReference>
<dbReference type="AlphaFoldDB" id="A0ABD1Z7E1"/>
<feature type="region of interest" description="Disordered" evidence="5">
    <location>
        <begin position="1"/>
        <end position="25"/>
    </location>
</feature>
<evidence type="ECO:0000259" key="6">
    <source>
        <dbReference type="PROSITE" id="PS50863"/>
    </source>
</evidence>
<keyword evidence="2" id="KW-0238">DNA-binding</keyword>
<feature type="region of interest" description="Disordered" evidence="5">
    <location>
        <begin position="326"/>
        <end position="357"/>
    </location>
</feature>
<evidence type="ECO:0000256" key="3">
    <source>
        <dbReference type="ARBA" id="ARBA00023163"/>
    </source>
</evidence>
<evidence type="ECO:0000256" key="4">
    <source>
        <dbReference type="ARBA" id="ARBA00023242"/>
    </source>
</evidence>
<dbReference type="Pfam" id="PF02362">
    <property type="entry name" value="B3"/>
    <property type="match status" value="1"/>
</dbReference>
<evidence type="ECO:0000313" key="8">
    <source>
        <dbReference type="Proteomes" id="UP001605036"/>
    </source>
</evidence>
<feature type="compositionally biased region" description="Basic and acidic residues" evidence="5">
    <location>
        <begin position="1"/>
        <end position="10"/>
    </location>
</feature>
<feature type="compositionally biased region" description="Basic residues" evidence="5">
    <location>
        <begin position="11"/>
        <end position="23"/>
    </location>
</feature>
<keyword evidence="8" id="KW-1185">Reference proteome</keyword>
<reference evidence="7 8" key="1">
    <citation type="submission" date="2024-09" db="EMBL/GenBank/DDBJ databases">
        <title>Chromosome-scale assembly of Riccia fluitans.</title>
        <authorList>
            <person name="Paukszto L."/>
            <person name="Sawicki J."/>
            <person name="Karawczyk K."/>
            <person name="Piernik-Szablinska J."/>
            <person name="Szczecinska M."/>
            <person name="Mazdziarz M."/>
        </authorList>
    </citation>
    <scope>NUCLEOTIDE SEQUENCE [LARGE SCALE GENOMIC DNA]</scope>
    <source>
        <strain evidence="7">Rf_01</strain>
        <tissue evidence="7">Aerial parts of the thallus</tissue>
    </source>
</reference>
<dbReference type="EMBL" id="JBHFFA010000002">
    <property type="protein sequence ID" value="KAL2642227.1"/>
    <property type="molecule type" value="Genomic_DNA"/>
</dbReference>
<comment type="caution">
    <text evidence="7">The sequence shown here is derived from an EMBL/GenBank/DDBJ whole genome shotgun (WGS) entry which is preliminary data.</text>
</comment>
<keyword evidence="1" id="KW-0805">Transcription regulation</keyword>
<dbReference type="CDD" id="cd10017">
    <property type="entry name" value="B3_DNA"/>
    <property type="match status" value="1"/>
</dbReference>
<name>A0ABD1Z7E1_9MARC</name>
<dbReference type="Proteomes" id="UP001605036">
    <property type="component" value="Unassembled WGS sequence"/>
</dbReference>
<keyword evidence="4" id="KW-0539">Nucleus</keyword>
<dbReference type="InterPro" id="IPR015300">
    <property type="entry name" value="DNA-bd_pseudobarrel_sf"/>
</dbReference>
<evidence type="ECO:0000256" key="1">
    <source>
        <dbReference type="ARBA" id="ARBA00023015"/>
    </source>
</evidence>
<dbReference type="InterPro" id="IPR044800">
    <property type="entry name" value="LEC2-like"/>
</dbReference>
<evidence type="ECO:0000313" key="7">
    <source>
        <dbReference type="EMBL" id="KAL2642227.1"/>
    </source>
</evidence>
<feature type="compositionally biased region" description="Low complexity" evidence="5">
    <location>
        <begin position="754"/>
        <end position="773"/>
    </location>
</feature>
<dbReference type="PANTHER" id="PTHR31140">
    <property type="entry name" value="B3 DOMAIN-CONTAINING TRANSCRIPTION FACTOR ABI3"/>
    <property type="match status" value="1"/>
</dbReference>
<feature type="region of interest" description="Disordered" evidence="5">
    <location>
        <begin position="368"/>
        <end position="387"/>
    </location>
</feature>
<proteinExistence type="predicted"/>
<evidence type="ECO:0000256" key="5">
    <source>
        <dbReference type="SAM" id="MobiDB-lite"/>
    </source>
</evidence>
<feature type="compositionally biased region" description="Polar residues" evidence="5">
    <location>
        <begin position="420"/>
        <end position="480"/>
    </location>
</feature>
<dbReference type="Gene3D" id="2.40.330.10">
    <property type="entry name" value="DNA-binding pseudobarrel domain"/>
    <property type="match status" value="1"/>
</dbReference>
<sequence length="789" mass="85852">MAAAADDDRRSRSHQSSRLASKRARIEAHNKEESLLVACRNNNCPYFRRRVHFFSEYDASEGETSDWGPDDNSRVVVAKSSRMHSSTLSWRPAPSGCMSGTLNDVLMFTNNNRPTLQEMSEDKDVVAAAADRDLNSIEWQFLRDHHHALNNINKSSSAGRPAKLITSSDLEFRLPFGNTTSQKQQQHVMAPNPAAQWDGSPRNNSPVNSRVAVNYLGSFGPSRPLNSSTCTVDHAPGFRSTLDGTQLLTTTSCRDEVTDKRKSEEFSRDAPVLSSLILGRGGQTSAAHQLFGCGSLSQATATKGGQQQVNNVHKAAPNFRNLFPEQSSSLSSVLTQESLSGNDVNEHHPHKKQRRYDFIDVPGASGTLSQTDHHYRNSSSYPPGGISPLSNIIDKSTIINPAASFSPSLQQQEPERLPFSANNNSNSPLQNLTLSSFPQVSNSSQLPLKFSSNDTSPARNSQVDSRHASTYPQSLRTSSVPRGAGFQLSGGGGYKALNLMDGSTNCNNQTPNVGRDYLQSAGAMSHICSVRPTGVESAAAGRAAWPAGFINFPSAGVLEGGMIPGLMSSSRRLLLDPEHHHHGPHLRNELGGDDREFHRIRPISESQIRLVIQKQLTTTDVGSLGRIILPKKEAETHLPHLPDKEGIEMCLYDYDVDRTWVMKYRFWPNNKSRMYLLENTGEFAKYHGLQQGDLLLIYRQLPARYVLRVKKMAPPLRLVTPPRSINSESGGASAAEDLVSAVAAAAGTETVSPGSRTLSSSASSRTLSSSSAAAGSNLKEIMAAAITTS</sequence>
<gene>
    <name evidence="7" type="ORF">R1flu_009814</name>
</gene>
<dbReference type="GO" id="GO:0003677">
    <property type="term" value="F:DNA binding"/>
    <property type="evidence" value="ECO:0007669"/>
    <property type="project" value="UniProtKB-KW"/>
</dbReference>
<feature type="region of interest" description="Disordered" evidence="5">
    <location>
        <begin position="407"/>
        <end position="484"/>
    </location>
</feature>
<organism evidence="7 8">
    <name type="scientific">Riccia fluitans</name>
    <dbReference type="NCBI Taxonomy" id="41844"/>
    <lineage>
        <taxon>Eukaryota</taxon>
        <taxon>Viridiplantae</taxon>
        <taxon>Streptophyta</taxon>
        <taxon>Embryophyta</taxon>
        <taxon>Marchantiophyta</taxon>
        <taxon>Marchantiopsida</taxon>
        <taxon>Marchantiidae</taxon>
        <taxon>Marchantiales</taxon>
        <taxon>Ricciaceae</taxon>
        <taxon>Riccia</taxon>
    </lineage>
</organism>
<accession>A0ABD1Z7E1</accession>
<keyword evidence="3" id="KW-0804">Transcription</keyword>
<feature type="region of interest" description="Disordered" evidence="5">
    <location>
        <begin position="751"/>
        <end position="773"/>
    </location>
</feature>
<protein>
    <recommendedName>
        <fullName evidence="6">TF-B3 domain-containing protein</fullName>
    </recommendedName>
</protein>
<dbReference type="SMART" id="SM01019">
    <property type="entry name" value="B3"/>
    <property type="match status" value="1"/>
</dbReference>